<dbReference type="PANTHER" id="PTHR11113">
    <property type="entry name" value="N-ACETYLGLUCOSAMINE-6-PHOSPHATE DEACETYLASE"/>
    <property type="match status" value="1"/>
</dbReference>
<dbReference type="InterPro" id="IPR032466">
    <property type="entry name" value="Metal_Hydrolase"/>
</dbReference>
<dbReference type="EMBL" id="BJYA01000013">
    <property type="protein sequence ID" value="GEN46226.1"/>
    <property type="molecule type" value="Genomic_DNA"/>
</dbReference>
<dbReference type="Pfam" id="PF13382">
    <property type="entry name" value="Adenine_deam_C"/>
    <property type="match status" value="1"/>
</dbReference>
<evidence type="ECO:0000313" key="8">
    <source>
        <dbReference type="Proteomes" id="UP000321440"/>
    </source>
</evidence>
<dbReference type="InterPro" id="IPR026912">
    <property type="entry name" value="Adenine_deam_C"/>
</dbReference>
<organism evidence="7 8">
    <name type="scientific">Alkalibacillus haloalkaliphilus</name>
    <dbReference type="NCBI Taxonomy" id="94136"/>
    <lineage>
        <taxon>Bacteria</taxon>
        <taxon>Bacillati</taxon>
        <taxon>Bacillota</taxon>
        <taxon>Bacilli</taxon>
        <taxon>Bacillales</taxon>
        <taxon>Bacillaceae</taxon>
        <taxon>Alkalibacillus</taxon>
    </lineage>
</organism>
<evidence type="ECO:0000259" key="5">
    <source>
        <dbReference type="Pfam" id="PF01979"/>
    </source>
</evidence>
<proteinExistence type="inferred from homology"/>
<accession>A0A511W550</accession>
<dbReference type="SUPFAM" id="SSF51338">
    <property type="entry name" value="Composite domain of metallo-dependent hydrolases"/>
    <property type="match status" value="1"/>
</dbReference>
<dbReference type="AlphaFoldDB" id="A0A511W550"/>
<evidence type="ECO:0000256" key="1">
    <source>
        <dbReference type="ARBA" id="ARBA00006773"/>
    </source>
</evidence>
<dbReference type="GO" id="GO:0000034">
    <property type="term" value="F:adenine deaminase activity"/>
    <property type="evidence" value="ECO:0007669"/>
    <property type="project" value="UniProtKB-EC"/>
</dbReference>
<sequence>MKEHLYRWRNKQLREHTAVVDGEVAPTIILKNATYLNVYLKKWLSGHIWIYEDRIVYVGDQLPDQISKQTEVVDCSGQYLVPGYIEAHAHPFQLYNPHSLAEYASKRGTTTLVNDNLMLLLLLNKKKAFSLLDDMQNLPVSMFWWARFDSQSELRDEEGFLDDDAVVEWLEHEAVIQGGELTNWPEILTEDDRGLYWMQEAKRMRKVVEGHFPGASEKTLTKMKLLGTDGDHESISAKEVYSRVKLGYYAGLRYSSIRPDLPKMLEELKEYEGDFYNYLFFTTDGSTPSFYEQGVIDRCIEIALETGVPLEEAYAMATINAAHYFSLGDRLGSIAPGRVAHINFLEEKNQPTPVKVLAKGEWINFEGYAFKNRNPDIKWENYGLGNLSIDWELRADDLLFSSPLGMDMLNDVIMKPYPVKSESQTQKLPTTHDIAYVMLVDREGNWRISSFLKGFTTEIGGLVSSYSNTGDIVLVGKDKRDMSMAFERMKELGGAIVVVKDGEVIFELPLPLQGVMTDLQMDELMVKEKELKQLLIANGYQYSDPIYTLLFLSSTHLPYIRITPKGLMDVKKKEILFPSVMR</sequence>
<comment type="caution">
    <text evidence="7">The sequence shown here is derived from an EMBL/GenBank/DDBJ whole genome shotgun (WGS) entry which is preliminary data.</text>
</comment>
<evidence type="ECO:0000256" key="2">
    <source>
        <dbReference type="ARBA" id="ARBA00012782"/>
    </source>
</evidence>
<dbReference type="Gene3D" id="2.30.40.10">
    <property type="entry name" value="Urease, subunit C, domain 1"/>
    <property type="match status" value="1"/>
</dbReference>
<evidence type="ECO:0000313" key="7">
    <source>
        <dbReference type="EMBL" id="GEN46226.1"/>
    </source>
</evidence>
<dbReference type="OrthoDB" id="9775607at2"/>
<dbReference type="PANTHER" id="PTHR11113:SF6">
    <property type="entry name" value="ADENINE DEAMINASE YERA-RELATED"/>
    <property type="match status" value="1"/>
</dbReference>
<feature type="domain" description="Adenine deaminase C-terminal" evidence="6">
    <location>
        <begin position="421"/>
        <end position="573"/>
    </location>
</feature>
<evidence type="ECO:0000259" key="6">
    <source>
        <dbReference type="Pfam" id="PF13382"/>
    </source>
</evidence>
<dbReference type="EC" id="3.5.4.2" evidence="2"/>
<dbReference type="InterPro" id="IPR006680">
    <property type="entry name" value="Amidohydro-rel"/>
</dbReference>
<comment type="catalytic activity">
    <reaction evidence="4">
        <text>adenine + H2O + H(+) = hypoxanthine + NH4(+)</text>
        <dbReference type="Rhea" id="RHEA:23688"/>
        <dbReference type="ChEBI" id="CHEBI:15377"/>
        <dbReference type="ChEBI" id="CHEBI:15378"/>
        <dbReference type="ChEBI" id="CHEBI:16708"/>
        <dbReference type="ChEBI" id="CHEBI:17368"/>
        <dbReference type="ChEBI" id="CHEBI:28938"/>
        <dbReference type="EC" id="3.5.4.2"/>
    </reaction>
</comment>
<dbReference type="Gene3D" id="3.20.20.140">
    <property type="entry name" value="Metal-dependent hydrolases"/>
    <property type="match status" value="1"/>
</dbReference>
<evidence type="ECO:0000256" key="4">
    <source>
        <dbReference type="ARBA" id="ARBA00047720"/>
    </source>
</evidence>
<protein>
    <recommendedName>
        <fullName evidence="2">adenine deaminase</fullName>
        <ecNumber evidence="2">3.5.4.2</ecNumber>
    </recommendedName>
</protein>
<keyword evidence="3" id="KW-0378">Hydrolase</keyword>
<reference evidence="7 8" key="1">
    <citation type="submission" date="2019-07" db="EMBL/GenBank/DDBJ databases">
        <title>Whole genome shotgun sequence of Alkalibacillus haloalkaliphilus NBRC 103110.</title>
        <authorList>
            <person name="Hosoyama A."/>
            <person name="Uohara A."/>
            <person name="Ohji S."/>
            <person name="Ichikawa N."/>
        </authorList>
    </citation>
    <scope>NUCLEOTIDE SEQUENCE [LARGE SCALE GENOMIC DNA]</scope>
    <source>
        <strain evidence="7 8">NBRC 103110</strain>
    </source>
</reference>
<evidence type="ECO:0000256" key="3">
    <source>
        <dbReference type="ARBA" id="ARBA00022801"/>
    </source>
</evidence>
<dbReference type="Proteomes" id="UP000321440">
    <property type="component" value="Unassembled WGS sequence"/>
</dbReference>
<comment type="similarity">
    <text evidence="1">Belongs to the metallo-dependent hydrolases superfamily. Adenine deaminase family.</text>
</comment>
<dbReference type="InterPro" id="IPR011059">
    <property type="entry name" value="Metal-dep_hydrolase_composite"/>
</dbReference>
<dbReference type="RefSeq" id="WP_146816860.1">
    <property type="nucleotide sequence ID" value="NZ_BJYA01000013.1"/>
</dbReference>
<feature type="domain" description="Amidohydrolase-related" evidence="5">
    <location>
        <begin position="79"/>
        <end position="362"/>
    </location>
</feature>
<dbReference type="SUPFAM" id="SSF51556">
    <property type="entry name" value="Metallo-dependent hydrolases"/>
    <property type="match status" value="1"/>
</dbReference>
<gene>
    <name evidence="7" type="ORF">AHA02nite_20020</name>
</gene>
<keyword evidence="8" id="KW-1185">Reference proteome</keyword>
<dbReference type="Pfam" id="PF01979">
    <property type="entry name" value="Amidohydro_1"/>
    <property type="match status" value="1"/>
</dbReference>
<name>A0A511W550_9BACI</name>